<keyword evidence="1" id="KW-1133">Transmembrane helix</keyword>
<evidence type="ECO:0000313" key="2">
    <source>
        <dbReference type="EMBL" id="MBP2364893.1"/>
    </source>
</evidence>
<comment type="caution">
    <text evidence="2">The sequence shown here is derived from an EMBL/GenBank/DDBJ whole genome shotgun (WGS) entry which is preliminary data.</text>
</comment>
<proteinExistence type="predicted"/>
<dbReference type="InterPro" id="IPR035197">
    <property type="entry name" value="DUF5313"/>
</dbReference>
<reference evidence="2 3" key="1">
    <citation type="submission" date="2021-03" db="EMBL/GenBank/DDBJ databases">
        <title>Sequencing the genomes of 1000 actinobacteria strains.</title>
        <authorList>
            <person name="Klenk H.-P."/>
        </authorList>
    </citation>
    <scope>NUCLEOTIDE SEQUENCE [LARGE SCALE GENOMIC DNA]</scope>
    <source>
        <strain evidence="2 3">DSM 45256</strain>
    </source>
</reference>
<keyword evidence="1" id="KW-0812">Transmembrane</keyword>
<keyword evidence="3" id="KW-1185">Reference proteome</keyword>
<feature type="transmembrane region" description="Helical" evidence="1">
    <location>
        <begin position="67"/>
        <end position="86"/>
    </location>
</feature>
<dbReference type="EMBL" id="JAGINU010000001">
    <property type="protein sequence ID" value="MBP2364893.1"/>
    <property type="molecule type" value="Genomic_DNA"/>
</dbReference>
<protein>
    <recommendedName>
        <fullName evidence="4">DUF5313 domain-containing protein</fullName>
    </recommendedName>
</protein>
<evidence type="ECO:0008006" key="4">
    <source>
        <dbReference type="Google" id="ProtNLM"/>
    </source>
</evidence>
<evidence type="ECO:0000256" key="1">
    <source>
        <dbReference type="SAM" id="Phobius"/>
    </source>
</evidence>
<gene>
    <name evidence="2" type="ORF">JOF36_000589</name>
</gene>
<name>A0ABS4VLU4_9PSEU</name>
<accession>A0ABS4VLU4</accession>
<sequence length="131" mass="14811">MAGRPTRPDPLRWLWYALGGALSQRHRGWVLHDATCRTWPLRHFARACAQLALLTVPLLLIVPGPLWLRLAAVLLGWLVALQYTLFNMHNSVEHRVLKAGFAPGTTEAARHAATADQRRAAAARYAQRYRR</sequence>
<evidence type="ECO:0000313" key="3">
    <source>
        <dbReference type="Proteomes" id="UP001519295"/>
    </source>
</evidence>
<organism evidence="2 3">
    <name type="scientific">Pseudonocardia parietis</name>
    <dbReference type="NCBI Taxonomy" id="570936"/>
    <lineage>
        <taxon>Bacteria</taxon>
        <taxon>Bacillati</taxon>
        <taxon>Actinomycetota</taxon>
        <taxon>Actinomycetes</taxon>
        <taxon>Pseudonocardiales</taxon>
        <taxon>Pseudonocardiaceae</taxon>
        <taxon>Pseudonocardia</taxon>
    </lineage>
</organism>
<dbReference type="Pfam" id="PF17240">
    <property type="entry name" value="DUF5313"/>
    <property type="match status" value="1"/>
</dbReference>
<keyword evidence="1" id="KW-0472">Membrane</keyword>
<dbReference type="RefSeq" id="WP_210024885.1">
    <property type="nucleotide sequence ID" value="NZ_JAGINU010000001.1"/>
</dbReference>
<dbReference type="Proteomes" id="UP001519295">
    <property type="component" value="Unassembled WGS sequence"/>
</dbReference>